<keyword evidence="6" id="KW-1185">Reference proteome</keyword>
<feature type="non-terminal residue" evidence="5">
    <location>
        <position position="332"/>
    </location>
</feature>
<dbReference type="InterPro" id="IPR050206">
    <property type="entry name" value="FtsK/SpoIIIE/SftA"/>
</dbReference>
<name>A0ABW3CME9_9ACTN</name>
<dbReference type="InterPro" id="IPR002543">
    <property type="entry name" value="FtsK_dom"/>
</dbReference>
<evidence type="ECO:0000313" key="5">
    <source>
        <dbReference type="EMBL" id="MFD0854928.1"/>
    </source>
</evidence>
<sequence length="332" mass="36329">VPIGLDAEGRPIELDIKESAQGGMGPHGLCIGATGSGKSELLRTLVLGLAMTHSPEILNFVLVDFKGGATFLGMDGLEHVSAIITNLEDELPLVDRMYDALHGEMVRRQEYLRQMGNYASLRDYEKARMDGANLPPMPTLFLVLDEFSELLTAKPDFAELFVMIGRLGRSLGVHLLLASQRLEEGKLRGLDTHLSYRIGLRTFSAMESRVVLGVPDAYELPPAPGNGYLKFATEPMVRFKAAYVSGPVDEVANQQNQNNNNTGSQIAAQVVPYMSGYIRPQVIEDPAQQQRQAQQEEENKNKASLFDVVVGQLAGHGAPAHQIWLPPLDEAP</sequence>
<dbReference type="PANTHER" id="PTHR22683">
    <property type="entry name" value="SPORULATION PROTEIN RELATED"/>
    <property type="match status" value="1"/>
</dbReference>
<organism evidence="5 6">
    <name type="scientific">Actinomadura adrarensis</name>
    <dbReference type="NCBI Taxonomy" id="1819600"/>
    <lineage>
        <taxon>Bacteria</taxon>
        <taxon>Bacillati</taxon>
        <taxon>Actinomycetota</taxon>
        <taxon>Actinomycetes</taxon>
        <taxon>Streptosporangiales</taxon>
        <taxon>Thermomonosporaceae</taxon>
        <taxon>Actinomadura</taxon>
    </lineage>
</organism>
<dbReference type="PANTHER" id="PTHR22683:SF1">
    <property type="entry name" value="TYPE VII SECRETION SYSTEM PROTEIN ESSC"/>
    <property type="match status" value="1"/>
</dbReference>
<dbReference type="PROSITE" id="PS50901">
    <property type="entry name" value="FTSK"/>
    <property type="match status" value="1"/>
</dbReference>
<dbReference type="SUPFAM" id="SSF52540">
    <property type="entry name" value="P-loop containing nucleoside triphosphate hydrolases"/>
    <property type="match status" value="1"/>
</dbReference>
<proteinExistence type="predicted"/>
<evidence type="ECO:0000256" key="3">
    <source>
        <dbReference type="PROSITE-ProRule" id="PRU00289"/>
    </source>
</evidence>
<keyword evidence="1 3" id="KW-0547">Nucleotide-binding</keyword>
<keyword evidence="2 3" id="KW-0067">ATP-binding</keyword>
<reference evidence="6" key="1">
    <citation type="journal article" date="2019" name="Int. J. Syst. Evol. Microbiol.">
        <title>The Global Catalogue of Microorganisms (GCM) 10K type strain sequencing project: providing services to taxonomists for standard genome sequencing and annotation.</title>
        <authorList>
            <consortium name="The Broad Institute Genomics Platform"/>
            <consortium name="The Broad Institute Genome Sequencing Center for Infectious Disease"/>
            <person name="Wu L."/>
            <person name="Ma J."/>
        </authorList>
    </citation>
    <scope>NUCLEOTIDE SEQUENCE [LARGE SCALE GENOMIC DNA]</scope>
    <source>
        <strain evidence="6">JCM 31696</strain>
    </source>
</reference>
<feature type="binding site" evidence="3">
    <location>
        <begin position="32"/>
        <end position="39"/>
    </location>
    <ligand>
        <name>ATP</name>
        <dbReference type="ChEBI" id="CHEBI:30616"/>
    </ligand>
</feature>
<evidence type="ECO:0000313" key="6">
    <source>
        <dbReference type="Proteomes" id="UP001597083"/>
    </source>
</evidence>
<accession>A0ABW3CME9</accession>
<dbReference type="Pfam" id="PF01580">
    <property type="entry name" value="FtsK_SpoIIIE"/>
    <property type="match status" value="1"/>
</dbReference>
<evidence type="ECO:0000259" key="4">
    <source>
        <dbReference type="PROSITE" id="PS50901"/>
    </source>
</evidence>
<dbReference type="Gene3D" id="3.40.50.300">
    <property type="entry name" value="P-loop containing nucleotide triphosphate hydrolases"/>
    <property type="match status" value="1"/>
</dbReference>
<evidence type="ECO:0000256" key="2">
    <source>
        <dbReference type="ARBA" id="ARBA00022840"/>
    </source>
</evidence>
<dbReference type="InterPro" id="IPR027417">
    <property type="entry name" value="P-loop_NTPase"/>
</dbReference>
<feature type="domain" description="FtsK" evidence="4">
    <location>
        <begin position="9"/>
        <end position="209"/>
    </location>
</feature>
<comment type="caution">
    <text evidence="5">The sequence shown here is derived from an EMBL/GenBank/DDBJ whole genome shotgun (WGS) entry which is preliminary data.</text>
</comment>
<dbReference type="Proteomes" id="UP001597083">
    <property type="component" value="Unassembled WGS sequence"/>
</dbReference>
<dbReference type="EMBL" id="JBHTIR010003262">
    <property type="protein sequence ID" value="MFD0854928.1"/>
    <property type="molecule type" value="Genomic_DNA"/>
</dbReference>
<evidence type="ECO:0000256" key="1">
    <source>
        <dbReference type="ARBA" id="ARBA00022741"/>
    </source>
</evidence>
<gene>
    <name evidence="5" type="ORF">ACFQ07_21990</name>
</gene>
<protein>
    <submittedName>
        <fullName evidence="5">FtsK/SpoIIIE domain-containing protein</fullName>
    </submittedName>
</protein>
<feature type="non-terminal residue" evidence="5">
    <location>
        <position position="1"/>
    </location>
</feature>